<evidence type="ECO:0000313" key="3">
    <source>
        <dbReference type="Proteomes" id="UP001454036"/>
    </source>
</evidence>
<evidence type="ECO:0000313" key="2">
    <source>
        <dbReference type="EMBL" id="GAA0156345.1"/>
    </source>
</evidence>
<dbReference type="SUPFAM" id="SSF56672">
    <property type="entry name" value="DNA/RNA polymerases"/>
    <property type="match status" value="1"/>
</dbReference>
<evidence type="ECO:0000259" key="1">
    <source>
        <dbReference type="Pfam" id="PF00078"/>
    </source>
</evidence>
<organism evidence="2 3">
    <name type="scientific">Lithospermum erythrorhizon</name>
    <name type="common">Purple gromwell</name>
    <name type="synonym">Lithospermum officinale var. erythrorhizon</name>
    <dbReference type="NCBI Taxonomy" id="34254"/>
    <lineage>
        <taxon>Eukaryota</taxon>
        <taxon>Viridiplantae</taxon>
        <taxon>Streptophyta</taxon>
        <taxon>Embryophyta</taxon>
        <taxon>Tracheophyta</taxon>
        <taxon>Spermatophyta</taxon>
        <taxon>Magnoliopsida</taxon>
        <taxon>eudicotyledons</taxon>
        <taxon>Gunneridae</taxon>
        <taxon>Pentapetalae</taxon>
        <taxon>asterids</taxon>
        <taxon>lamiids</taxon>
        <taxon>Boraginales</taxon>
        <taxon>Boraginaceae</taxon>
        <taxon>Boraginoideae</taxon>
        <taxon>Lithospermeae</taxon>
        <taxon>Lithospermum</taxon>
    </lineage>
</organism>
<dbReference type="EMBL" id="BAABME010019179">
    <property type="protein sequence ID" value="GAA0156345.1"/>
    <property type="molecule type" value="Genomic_DNA"/>
</dbReference>
<dbReference type="PANTHER" id="PTHR31635">
    <property type="entry name" value="REVERSE TRANSCRIPTASE DOMAIN-CONTAINING PROTEIN-RELATED"/>
    <property type="match status" value="1"/>
</dbReference>
<gene>
    <name evidence="2" type="ORF">LIER_38258</name>
</gene>
<dbReference type="Pfam" id="PF00078">
    <property type="entry name" value="RVT_1"/>
    <property type="match status" value="1"/>
</dbReference>
<proteinExistence type="predicted"/>
<keyword evidence="3" id="KW-1185">Reference proteome</keyword>
<dbReference type="Proteomes" id="UP001454036">
    <property type="component" value="Unassembled WGS sequence"/>
</dbReference>
<comment type="caution">
    <text evidence="2">The sequence shown here is derived from an EMBL/GenBank/DDBJ whole genome shotgun (WGS) entry which is preliminary data.</text>
</comment>
<dbReference type="InterPro" id="IPR000477">
    <property type="entry name" value="RT_dom"/>
</dbReference>
<dbReference type="InterPro" id="IPR043502">
    <property type="entry name" value="DNA/RNA_pol_sf"/>
</dbReference>
<reference evidence="2 3" key="1">
    <citation type="submission" date="2024-01" db="EMBL/GenBank/DDBJ databases">
        <title>The complete chloroplast genome sequence of Lithospermum erythrorhizon: insights into the phylogenetic relationship among Boraginaceae species and the maternal lineages of purple gromwells.</title>
        <authorList>
            <person name="Okada T."/>
            <person name="Watanabe K."/>
        </authorList>
    </citation>
    <scope>NUCLEOTIDE SEQUENCE [LARGE SCALE GENOMIC DNA]</scope>
</reference>
<protein>
    <recommendedName>
        <fullName evidence="1">Reverse transcriptase domain-containing protein</fullName>
    </recommendedName>
</protein>
<accession>A0AAV3PYK9</accession>
<dbReference type="AlphaFoldDB" id="A0AAV3PYK9"/>
<name>A0AAV3PYK9_LITER</name>
<sequence>MSNSRRITLIERDDISHSTISIAGVTKTSPGDVLTSHINNLGATTSRIKITTIAPDNPKIVSEFRPINLCNSRYKLASKVMVNRLKPYLNTLVSPLQNGFIPERSINDNISMPLKFTHTIRTFTTTKNGLAAIKIDMSKVFDRINWKFLFNTLKKFNFPDHWIHFIKEC</sequence>
<feature type="domain" description="Reverse transcriptase" evidence="1">
    <location>
        <begin position="61"/>
        <end position="164"/>
    </location>
</feature>
<dbReference type="PANTHER" id="PTHR31635:SF196">
    <property type="entry name" value="REVERSE TRANSCRIPTASE DOMAIN-CONTAINING PROTEIN-RELATED"/>
    <property type="match status" value="1"/>
</dbReference>